<feature type="domain" description="F-box" evidence="1">
    <location>
        <begin position="45"/>
        <end position="94"/>
    </location>
</feature>
<name>A0A8H7XSV1_PSICU</name>
<dbReference type="PROSITE" id="PS50181">
    <property type="entry name" value="FBOX"/>
    <property type="match status" value="1"/>
</dbReference>
<dbReference type="SUPFAM" id="SSF81383">
    <property type="entry name" value="F-box domain"/>
    <property type="match status" value="1"/>
</dbReference>
<evidence type="ECO:0000259" key="1">
    <source>
        <dbReference type="PROSITE" id="PS50181"/>
    </source>
</evidence>
<dbReference type="Gene3D" id="1.20.1280.50">
    <property type="match status" value="1"/>
</dbReference>
<dbReference type="SMART" id="SM00256">
    <property type="entry name" value="FBOX"/>
    <property type="match status" value="1"/>
</dbReference>
<dbReference type="CDD" id="cd09917">
    <property type="entry name" value="F-box_SF"/>
    <property type="match status" value="1"/>
</dbReference>
<dbReference type="EMBL" id="JAFIQS010000011">
    <property type="protein sequence ID" value="KAG5164894.1"/>
    <property type="molecule type" value="Genomic_DNA"/>
</dbReference>
<sequence length="620" mass="71320">MNQDIALPFFEADDTAKGRSRPINVLAGWTMKQLRRSQRIVSGDAALLFRLPTELGFMVFEHLHPIDLLHLSQVSKGFRRLIMSGAFQDVWKIAFLRHPELPKCPPRLDYSTWAFLLFGRAICMACGEYGAMTDFAFCQRYCQHCMTRNYRYFRDLRDSNGEHLSLDHPVVSMVPHSFRINAHTYTFAPPVIWRARVLKIMFDDTMKKVTLLRILIDHGFPELTEILNAYTASRISYVSQHHAAAENANGWAIETYKSWMRERQSDFKSAIYRCDNQMKSLGYDPRDIKNAWPFISGVIKENAVRKLTSKGKKLEPTVKGYVRKSMLSRLKSERVEYLSGLYTAYQKTQLPEKWPFFPPSYLISTSEIFYPFLHSEVPYIGVVELEDVALLFERLARHWEKIHQLQLTGFLRSDGAMHQLNDIKQFDSATLIVSCLECEKRNCKGRVLVGWDTILGHFSGSSLSTYRSSCSTYRYNAPISTFACALLQSVGLDPCMTTVQDMDCRKDRFLCGNCTPTATSRGILSLKVFTWHEFMSHQTDMVHLGELSHCRNASWRILTPEAIKFVLAQERAHPLPVWKAWCCNHCSMHYEGGVTQQVAIGHVKETFYRKAKSGQGYYCG</sequence>
<organism evidence="2">
    <name type="scientific">Psilocybe cubensis</name>
    <name type="common">Psychedelic mushroom</name>
    <name type="synonym">Stropharia cubensis</name>
    <dbReference type="NCBI Taxonomy" id="181762"/>
    <lineage>
        <taxon>Eukaryota</taxon>
        <taxon>Fungi</taxon>
        <taxon>Dikarya</taxon>
        <taxon>Basidiomycota</taxon>
        <taxon>Agaricomycotina</taxon>
        <taxon>Agaricomycetes</taxon>
        <taxon>Agaricomycetidae</taxon>
        <taxon>Agaricales</taxon>
        <taxon>Agaricineae</taxon>
        <taxon>Strophariaceae</taxon>
        <taxon>Psilocybe</taxon>
    </lineage>
</organism>
<dbReference type="AlphaFoldDB" id="A0A8H7XSV1"/>
<proteinExistence type="predicted"/>
<comment type="caution">
    <text evidence="2">The sequence shown here is derived from an EMBL/GenBank/DDBJ whole genome shotgun (WGS) entry which is preliminary data.</text>
</comment>
<dbReference type="InterPro" id="IPR001810">
    <property type="entry name" value="F-box_dom"/>
</dbReference>
<gene>
    <name evidence="2" type="ORF">JR316_010540</name>
</gene>
<reference evidence="2" key="1">
    <citation type="submission" date="2021-02" db="EMBL/GenBank/DDBJ databases">
        <title>Psilocybe cubensis genome.</title>
        <authorList>
            <person name="Mckernan K.J."/>
            <person name="Crawford S."/>
            <person name="Trippe A."/>
            <person name="Kane L.T."/>
            <person name="Mclaughlin S."/>
        </authorList>
    </citation>
    <scope>NUCLEOTIDE SEQUENCE [LARGE SCALE GENOMIC DNA]</scope>
    <source>
        <strain evidence="2">MGC-MH-2018</strain>
    </source>
</reference>
<evidence type="ECO:0000313" key="2">
    <source>
        <dbReference type="EMBL" id="KAG5164894.1"/>
    </source>
</evidence>
<dbReference type="InterPro" id="IPR036047">
    <property type="entry name" value="F-box-like_dom_sf"/>
</dbReference>
<protein>
    <recommendedName>
        <fullName evidence="1">F-box domain-containing protein</fullName>
    </recommendedName>
</protein>
<dbReference type="Pfam" id="PF00646">
    <property type="entry name" value="F-box"/>
    <property type="match status" value="1"/>
</dbReference>
<accession>A0A8H7XSV1</accession>